<dbReference type="Proteomes" id="UP000001058">
    <property type="component" value="Unassembled WGS sequence"/>
</dbReference>
<dbReference type="RefSeq" id="XP_002958689.1">
    <property type="nucleotide sequence ID" value="XM_002958643.1"/>
</dbReference>
<keyword evidence="2" id="KW-1185">Reference proteome</keyword>
<organism evidence="2">
    <name type="scientific">Volvox carteri f. nagariensis</name>
    <dbReference type="NCBI Taxonomy" id="3068"/>
    <lineage>
        <taxon>Eukaryota</taxon>
        <taxon>Viridiplantae</taxon>
        <taxon>Chlorophyta</taxon>
        <taxon>core chlorophytes</taxon>
        <taxon>Chlorophyceae</taxon>
        <taxon>CS clade</taxon>
        <taxon>Chlamydomonadales</taxon>
        <taxon>Volvocaceae</taxon>
        <taxon>Volvox</taxon>
    </lineage>
</organism>
<dbReference type="KEGG" id="vcn:VOLCADRAFT_99979"/>
<gene>
    <name evidence="1" type="ORF">VOLCADRAFT_99979</name>
</gene>
<dbReference type="GeneID" id="9628142"/>
<protein>
    <submittedName>
        <fullName evidence="1">Uncharacterized protein</fullName>
    </submittedName>
</protein>
<dbReference type="AlphaFoldDB" id="D8UJ47"/>
<name>D8UJ47_VOLCA</name>
<sequence length="326" mass="34043">MTIAGQQLDAMCTCSCKDRCCVANAEGQRVHHLSGSHACTGQLESDWQGWKMVASAHSCNCALKIRPNTRVAADMWIGHLATTCVMVIPVLGHLLVKQGNLSALQVGLHDIMGPTLVMVCGTTPLLKQTANMAGGKLQAGGPMPALSGQQVTMLFVKVKVDNPATVELVWSKVAALDLSQLWNKLPHHKAAGSSMQQVDMVGHMYVATDSSNLAGWYGSAGTLSPVDMEWSPLKGQAEMQWSPDNLTGDGSPGHIGTDGEVEIRIVATEEATVGDGCAGTEPFAWVTAEEGDGDGSPGHIGTDGEVEIRIVATEEATVGDGGAGSS</sequence>
<evidence type="ECO:0000313" key="1">
    <source>
        <dbReference type="EMBL" id="EFJ40249.1"/>
    </source>
</evidence>
<proteinExistence type="predicted"/>
<reference evidence="1 2" key="1">
    <citation type="journal article" date="2010" name="Science">
        <title>Genomic analysis of organismal complexity in the multicellular green alga Volvox carteri.</title>
        <authorList>
            <person name="Prochnik S.E."/>
            <person name="Umen J."/>
            <person name="Nedelcu A.M."/>
            <person name="Hallmann A."/>
            <person name="Miller S.M."/>
            <person name="Nishii I."/>
            <person name="Ferris P."/>
            <person name="Kuo A."/>
            <person name="Mitros T."/>
            <person name="Fritz-Laylin L.K."/>
            <person name="Hellsten U."/>
            <person name="Chapman J."/>
            <person name="Simakov O."/>
            <person name="Rensing S.A."/>
            <person name="Terry A."/>
            <person name="Pangilinan J."/>
            <person name="Kapitonov V."/>
            <person name="Jurka J."/>
            <person name="Salamov A."/>
            <person name="Shapiro H."/>
            <person name="Schmutz J."/>
            <person name="Grimwood J."/>
            <person name="Lindquist E."/>
            <person name="Lucas S."/>
            <person name="Grigoriev I.V."/>
            <person name="Schmitt R."/>
            <person name="Kirk D."/>
            <person name="Rokhsar D.S."/>
        </authorList>
    </citation>
    <scope>NUCLEOTIDE SEQUENCE [LARGE SCALE GENOMIC DNA]</scope>
    <source>
        <strain evidence="2">f. Nagariensis / Eve</strain>
    </source>
</reference>
<accession>D8UJ47</accession>
<dbReference type="InParanoid" id="D8UJ47"/>
<dbReference type="EMBL" id="GL378422">
    <property type="protein sequence ID" value="EFJ40249.1"/>
    <property type="molecule type" value="Genomic_DNA"/>
</dbReference>
<evidence type="ECO:0000313" key="2">
    <source>
        <dbReference type="Proteomes" id="UP000001058"/>
    </source>
</evidence>